<comment type="cofactor">
    <cofactor evidence="1">
        <name>Mg(2+)</name>
        <dbReference type="ChEBI" id="CHEBI:18420"/>
    </cofactor>
</comment>
<evidence type="ECO:0000313" key="4">
    <source>
        <dbReference type="EMBL" id="ELS55798.1"/>
    </source>
</evidence>
<dbReference type="Proteomes" id="UP000011205">
    <property type="component" value="Unassembled WGS sequence"/>
</dbReference>
<dbReference type="PROSITE" id="PS00893">
    <property type="entry name" value="NUDIX_BOX"/>
    <property type="match status" value="1"/>
</dbReference>
<dbReference type="RefSeq" id="WP_003998481.1">
    <property type="nucleotide sequence ID" value="NZ_AMLP01000102.1"/>
</dbReference>
<dbReference type="PATRIC" id="fig|1160705.3.peg.3119"/>
<comment type="caution">
    <text evidence="4">The sequence shown here is derived from an EMBL/GenBank/DDBJ whole genome shotgun (WGS) entry which is preliminary data.</text>
</comment>
<sequence>MSTYLSPANVMVLVQRDDGRVLAVRHNETSKTSPNQVTVVGGKLEEGEFVHEGALRELTEETGVHVAAEDLEFCQLAHYKGPDGMRVIGTVFTAQRWRGEPRNAEPGKHDAILWIDPGSPPPDCHPYTREVLASFTAGRLYTTLTVPAGGGTS</sequence>
<accession>L8PID2</accession>
<dbReference type="InterPro" id="IPR015797">
    <property type="entry name" value="NUDIX_hydrolase-like_dom_sf"/>
</dbReference>
<gene>
    <name evidence="4" type="ORF">STVIR_3143</name>
</gene>
<evidence type="ECO:0000256" key="2">
    <source>
        <dbReference type="ARBA" id="ARBA00022801"/>
    </source>
</evidence>
<dbReference type="InterPro" id="IPR020084">
    <property type="entry name" value="NUDIX_hydrolase_CS"/>
</dbReference>
<evidence type="ECO:0000313" key="5">
    <source>
        <dbReference type="Proteomes" id="UP000011205"/>
    </source>
</evidence>
<organism evidence="4 5">
    <name type="scientific">Streptomyces viridochromogenes Tue57</name>
    <dbReference type="NCBI Taxonomy" id="1160705"/>
    <lineage>
        <taxon>Bacteria</taxon>
        <taxon>Bacillati</taxon>
        <taxon>Actinomycetota</taxon>
        <taxon>Actinomycetes</taxon>
        <taxon>Kitasatosporales</taxon>
        <taxon>Streptomycetaceae</taxon>
        <taxon>Streptomyces</taxon>
    </lineage>
</organism>
<dbReference type="EMBL" id="AMLP01000102">
    <property type="protein sequence ID" value="ELS55798.1"/>
    <property type="molecule type" value="Genomic_DNA"/>
</dbReference>
<reference evidence="4 5" key="1">
    <citation type="journal article" date="2013" name="Genome Announc.">
        <title>Draft Genome Sequence of Streptomyces viridochromogenes Strain Tu57, Producer of Avilamycin.</title>
        <authorList>
            <person name="Gruning B.A."/>
            <person name="Erxleben A."/>
            <person name="Hahnlein A."/>
            <person name="Gunther S."/>
        </authorList>
    </citation>
    <scope>NUCLEOTIDE SEQUENCE [LARGE SCALE GENOMIC DNA]</scope>
    <source>
        <strain evidence="4 5">Tue57</strain>
    </source>
</reference>
<proteinExistence type="predicted"/>
<dbReference type="PANTHER" id="PTHR43046">
    <property type="entry name" value="GDP-MANNOSE MANNOSYL HYDROLASE"/>
    <property type="match status" value="1"/>
</dbReference>
<dbReference type="SUPFAM" id="SSF55811">
    <property type="entry name" value="Nudix"/>
    <property type="match status" value="1"/>
</dbReference>
<dbReference type="GO" id="GO:0016787">
    <property type="term" value="F:hydrolase activity"/>
    <property type="evidence" value="ECO:0007669"/>
    <property type="project" value="UniProtKB-KW"/>
</dbReference>
<dbReference type="AlphaFoldDB" id="L8PID2"/>
<evidence type="ECO:0000256" key="1">
    <source>
        <dbReference type="ARBA" id="ARBA00001946"/>
    </source>
</evidence>
<dbReference type="PROSITE" id="PS51462">
    <property type="entry name" value="NUDIX"/>
    <property type="match status" value="1"/>
</dbReference>
<name>L8PID2_STRVR</name>
<dbReference type="PANTHER" id="PTHR43046:SF14">
    <property type="entry name" value="MUTT_NUDIX FAMILY PROTEIN"/>
    <property type="match status" value="1"/>
</dbReference>
<protein>
    <submittedName>
        <fullName evidence="4">Putative NUDIX hydrolase</fullName>
    </submittedName>
</protein>
<dbReference type="Gene3D" id="3.90.79.10">
    <property type="entry name" value="Nucleoside Triphosphate Pyrophosphohydrolase"/>
    <property type="match status" value="1"/>
</dbReference>
<dbReference type="Pfam" id="PF00293">
    <property type="entry name" value="NUDIX"/>
    <property type="match status" value="1"/>
</dbReference>
<keyword evidence="2 4" id="KW-0378">Hydrolase</keyword>
<evidence type="ECO:0000259" key="3">
    <source>
        <dbReference type="PROSITE" id="PS51462"/>
    </source>
</evidence>
<dbReference type="InterPro" id="IPR000086">
    <property type="entry name" value="NUDIX_hydrolase_dom"/>
</dbReference>
<feature type="domain" description="Nudix hydrolase" evidence="3">
    <location>
        <begin position="3"/>
        <end position="137"/>
    </location>
</feature>